<dbReference type="EMBL" id="CAJHUC010001144">
    <property type="protein sequence ID" value="CAD7699977.1"/>
    <property type="molecule type" value="Genomic_DNA"/>
</dbReference>
<sequence>MGSRSGDQEWVAENQGPQDEDMQDAHEKLVEIRVTYFVKAKEVTMMLQSDDGDCNAYNQLQETNPESGRFSLTLPRRPPGRLAFFFIIDDDITVCENLEHLTTCEPSVNEVEVPDQEVFDLQCWNCPFVSRFANEASQYTQSSPSACTAIAMVAVRQMLERGAALDERAIANVLRDGGGIYDYVMQKVEKGGVEHLMPQEVMENWPAMASAMVYLGYQQREIEASSFDIMQDLAAWVGVTQEPIGACLTLRSMTVAVCFTAGGGIFMFDSHSERYNDGRPNGASCFVFRNVQQMQRFLQERFPMIDGVNDYMMNLCEINVYARHSVKSSETCRRMAKELFGTADLFDGTQDGTPEESAEEVLKQLSTNIATVQALVKNIGENAGHHAQTSFDLVQQTLFNGLVQLVFPTQGHLLDQATGKIHQLPANCPTFGQCQRQEEQFVDSLLQSDSLRSLEIVSQLRQSVVEQGQLLQIWEAMERVVAHPVETTSNPPSPTPNEPAVQLVSTAPRARPGLPTKDEGSSSQSDAADVAAASSSVSGPSSEAGGSHVQPSTVPEWTKGLTSAQEQQLALYEDF</sequence>
<feature type="compositionally biased region" description="Polar residues" evidence="1">
    <location>
        <begin position="549"/>
        <end position="568"/>
    </location>
</feature>
<dbReference type="Gene3D" id="3.90.70.120">
    <property type="match status" value="1"/>
</dbReference>
<name>A0A8S1J2K6_9CHLO</name>
<evidence type="ECO:0000313" key="3">
    <source>
        <dbReference type="Proteomes" id="UP000708148"/>
    </source>
</evidence>
<reference evidence="2" key="1">
    <citation type="submission" date="2020-12" db="EMBL/GenBank/DDBJ databases">
        <authorList>
            <person name="Iha C."/>
        </authorList>
    </citation>
    <scope>NUCLEOTIDE SEQUENCE</scope>
</reference>
<dbReference type="Proteomes" id="UP000708148">
    <property type="component" value="Unassembled WGS sequence"/>
</dbReference>
<feature type="region of interest" description="Disordered" evidence="1">
    <location>
        <begin position="509"/>
        <end position="575"/>
    </location>
</feature>
<gene>
    <name evidence="2" type="ORF">OSTQU699_LOCUS5334</name>
</gene>
<proteinExistence type="predicted"/>
<feature type="region of interest" description="Disordered" evidence="1">
    <location>
        <begin position="1"/>
        <end position="22"/>
    </location>
</feature>
<evidence type="ECO:0000256" key="1">
    <source>
        <dbReference type="SAM" id="MobiDB-lite"/>
    </source>
</evidence>
<accession>A0A8S1J2K6</accession>
<keyword evidence="3" id="KW-1185">Reference proteome</keyword>
<evidence type="ECO:0000313" key="2">
    <source>
        <dbReference type="EMBL" id="CAD7699977.1"/>
    </source>
</evidence>
<feature type="compositionally biased region" description="Low complexity" evidence="1">
    <location>
        <begin position="521"/>
        <end position="547"/>
    </location>
</feature>
<organism evidence="2 3">
    <name type="scientific">Ostreobium quekettii</name>
    <dbReference type="NCBI Taxonomy" id="121088"/>
    <lineage>
        <taxon>Eukaryota</taxon>
        <taxon>Viridiplantae</taxon>
        <taxon>Chlorophyta</taxon>
        <taxon>core chlorophytes</taxon>
        <taxon>Ulvophyceae</taxon>
        <taxon>TCBD clade</taxon>
        <taxon>Bryopsidales</taxon>
        <taxon>Ostreobineae</taxon>
        <taxon>Ostreobiaceae</taxon>
        <taxon>Ostreobium</taxon>
    </lineage>
</organism>
<dbReference type="OrthoDB" id="10665082at2759"/>
<protein>
    <submittedName>
        <fullName evidence="2">Uncharacterized protein</fullName>
    </submittedName>
</protein>
<dbReference type="AlphaFoldDB" id="A0A8S1J2K6"/>
<comment type="caution">
    <text evidence="2">The sequence shown here is derived from an EMBL/GenBank/DDBJ whole genome shotgun (WGS) entry which is preliminary data.</text>
</comment>